<evidence type="ECO:0000313" key="2">
    <source>
        <dbReference type="EMBL" id="KAL0056602.1"/>
    </source>
</evidence>
<gene>
    <name evidence="2" type="ORF">AAF712_016793</name>
</gene>
<accession>A0ABR2Z5U7</accession>
<sequence>MKRRRTGGLSSHVQFLVTKEDDEPVSQQRRGGSYDDQWNEARAQLQRTFNMLSKLRPRMFDTNQNGLFSDIPIYDPTAPDDDDWNDDFQPAIGEEGAINSNAGGEFNFHTFLSTLIAEAPRQFDMRDRHYRTEQQTQSWDRQLPRLVDAYLRFQATGVPRDDELEDERWKILVADFDEYSSDTGIYTVRGAETPNETLAQFGLLG</sequence>
<evidence type="ECO:0000313" key="3">
    <source>
        <dbReference type="Proteomes" id="UP001437256"/>
    </source>
</evidence>
<evidence type="ECO:0000256" key="1">
    <source>
        <dbReference type="SAM" id="MobiDB-lite"/>
    </source>
</evidence>
<reference evidence="2 3" key="1">
    <citation type="submission" date="2024-05" db="EMBL/GenBank/DDBJ databases">
        <title>A draft genome resource for the thread blight pathogen Marasmius tenuissimus strain MS-2.</title>
        <authorList>
            <person name="Yulfo-Soto G.E."/>
            <person name="Baruah I.K."/>
            <person name="Amoako-Attah I."/>
            <person name="Bukari Y."/>
            <person name="Meinhardt L.W."/>
            <person name="Bailey B.A."/>
            <person name="Cohen S.P."/>
        </authorList>
    </citation>
    <scope>NUCLEOTIDE SEQUENCE [LARGE SCALE GENOMIC DNA]</scope>
    <source>
        <strain evidence="2 3">MS-2</strain>
    </source>
</reference>
<feature type="non-terminal residue" evidence="2">
    <location>
        <position position="205"/>
    </location>
</feature>
<feature type="region of interest" description="Disordered" evidence="1">
    <location>
        <begin position="1"/>
        <end position="35"/>
    </location>
</feature>
<proteinExistence type="predicted"/>
<comment type="caution">
    <text evidence="2">The sequence shown here is derived from an EMBL/GenBank/DDBJ whole genome shotgun (WGS) entry which is preliminary data.</text>
</comment>
<dbReference type="EMBL" id="JBBXMP010001223">
    <property type="protein sequence ID" value="KAL0056602.1"/>
    <property type="molecule type" value="Genomic_DNA"/>
</dbReference>
<dbReference type="Proteomes" id="UP001437256">
    <property type="component" value="Unassembled WGS sequence"/>
</dbReference>
<protein>
    <submittedName>
        <fullName evidence="2">Uncharacterized protein</fullName>
    </submittedName>
</protein>
<keyword evidence="3" id="KW-1185">Reference proteome</keyword>
<name>A0ABR2Z5U7_9AGAR</name>
<organism evidence="2 3">
    <name type="scientific">Marasmius tenuissimus</name>
    <dbReference type="NCBI Taxonomy" id="585030"/>
    <lineage>
        <taxon>Eukaryota</taxon>
        <taxon>Fungi</taxon>
        <taxon>Dikarya</taxon>
        <taxon>Basidiomycota</taxon>
        <taxon>Agaricomycotina</taxon>
        <taxon>Agaricomycetes</taxon>
        <taxon>Agaricomycetidae</taxon>
        <taxon>Agaricales</taxon>
        <taxon>Marasmiineae</taxon>
        <taxon>Marasmiaceae</taxon>
        <taxon>Marasmius</taxon>
    </lineage>
</organism>